<dbReference type="RefSeq" id="WP_252916224.1">
    <property type="nucleotide sequence ID" value="NZ_JAAAML010000002.1"/>
</dbReference>
<evidence type="ECO:0000313" key="2">
    <source>
        <dbReference type="EMBL" id="MCO6409336.1"/>
    </source>
</evidence>
<dbReference type="Proteomes" id="UP001320715">
    <property type="component" value="Unassembled WGS sequence"/>
</dbReference>
<protein>
    <submittedName>
        <fullName evidence="2">DUF559 domain-containing protein</fullName>
    </submittedName>
</protein>
<dbReference type="Pfam" id="PF04480">
    <property type="entry name" value="DUF559"/>
    <property type="match status" value="1"/>
</dbReference>
<evidence type="ECO:0000313" key="3">
    <source>
        <dbReference type="Proteomes" id="UP001320715"/>
    </source>
</evidence>
<reference evidence="2 3" key="1">
    <citation type="submission" date="2020-01" db="EMBL/GenBank/DDBJ databases">
        <title>Genomes of bacteria type strains.</title>
        <authorList>
            <person name="Chen J."/>
            <person name="Zhu S."/>
            <person name="Yang J."/>
        </authorList>
    </citation>
    <scope>NUCLEOTIDE SEQUENCE [LARGE SCALE GENOMIC DNA]</scope>
    <source>
        <strain evidence="2 3">DSM 16655</strain>
    </source>
</reference>
<gene>
    <name evidence="2" type="ORF">GTW23_14215</name>
</gene>
<dbReference type="PANTHER" id="PTHR38590">
    <property type="entry name" value="BLL0828 PROTEIN"/>
    <property type="match status" value="1"/>
</dbReference>
<evidence type="ECO:0000259" key="1">
    <source>
        <dbReference type="Pfam" id="PF04480"/>
    </source>
</evidence>
<feature type="domain" description="DUF559" evidence="1">
    <location>
        <begin position="8"/>
        <end position="111"/>
    </location>
</feature>
<dbReference type="CDD" id="cd01038">
    <property type="entry name" value="Endonuclease_DUF559"/>
    <property type="match status" value="1"/>
</dbReference>
<dbReference type="PANTHER" id="PTHR38590:SF1">
    <property type="entry name" value="BLL0828 PROTEIN"/>
    <property type="match status" value="1"/>
</dbReference>
<dbReference type="Gene3D" id="3.40.960.10">
    <property type="entry name" value="VSR Endonuclease"/>
    <property type="match status" value="1"/>
</dbReference>
<dbReference type="InterPro" id="IPR047216">
    <property type="entry name" value="Endonuclease_DUF559_bact"/>
</dbReference>
<proteinExistence type="predicted"/>
<dbReference type="InterPro" id="IPR007569">
    <property type="entry name" value="DUF559"/>
</dbReference>
<dbReference type="InterPro" id="IPR011335">
    <property type="entry name" value="Restrct_endonuc-II-like"/>
</dbReference>
<dbReference type="SUPFAM" id="SSF52980">
    <property type="entry name" value="Restriction endonuclease-like"/>
    <property type="match status" value="1"/>
</dbReference>
<keyword evidence="3" id="KW-1185">Reference proteome</keyword>
<comment type="caution">
    <text evidence="2">The sequence shown here is derived from an EMBL/GenBank/DDBJ whole genome shotgun (WGS) entry which is preliminary data.</text>
</comment>
<organism evidence="2 3">
    <name type="scientific">Hoeflea alexandrii</name>
    <dbReference type="NCBI Taxonomy" id="288436"/>
    <lineage>
        <taxon>Bacteria</taxon>
        <taxon>Pseudomonadati</taxon>
        <taxon>Pseudomonadota</taxon>
        <taxon>Alphaproteobacteria</taxon>
        <taxon>Hyphomicrobiales</taxon>
        <taxon>Rhizobiaceae</taxon>
        <taxon>Hoeflea</taxon>
    </lineage>
</organism>
<sequence length="122" mass="14258">MSKDIERLRGFARDMRRAPTEAEQRLWGVLRNRRLDKLKFRRQVPIGGFIADFVCMEAKLIVELDGSQHAESPRDKARDSNLEERGFRILRLWNDDVISDLESACATILAFARDPSLKQDWR</sequence>
<dbReference type="EMBL" id="JAAAML010000002">
    <property type="protein sequence ID" value="MCO6409336.1"/>
    <property type="molecule type" value="Genomic_DNA"/>
</dbReference>
<accession>A0ABT1CUS1</accession>
<name>A0ABT1CUS1_9HYPH</name>